<accession>A0A1H0GTN2</accession>
<protein>
    <submittedName>
        <fullName evidence="2">Uncharacterized protein</fullName>
    </submittedName>
</protein>
<feature type="transmembrane region" description="Helical" evidence="1">
    <location>
        <begin position="165"/>
        <end position="186"/>
    </location>
</feature>
<organism evidence="2 3">
    <name type="scientific">Nocardioides szechwanensis</name>
    <dbReference type="NCBI Taxonomy" id="1005944"/>
    <lineage>
        <taxon>Bacteria</taxon>
        <taxon>Bacillati</taxon>
        <taxon>Actinomycetota</taxon>
        <taxon>Actinomycetes</taxon>
        <taxon>Propionibacteriales</taxon>
        <taxon>Nocardioidaceae</taxon>
        <taxon>Nocardioides</taxon>
    </lineage>
</organism>
<proteinExistence type="predicted"/>
<gene>
    <name evidence="2" type="ORF">SAMN05192576_3339</name>
</gene>
<evidence type="ECO:0000313" key="3">
    <source>
        <dbReference type="Proteomes" id="UP000199004"/>
    </source>
</evidence>
<dbReference type="AlphaFoldDB" id="A0A1H0GTN2"/>
<keyword evidence="1" id="KW-1133">Transmembrane helix</keyword>
<dbReference type="OrthoDB" id="3785540at2"/>
<dbReference type="Proteomes" id="UP000199004">
    <property type="component" value="Unassembled WGS sequence"/>
</dbReference>
<sequence>MTSGLPWRLAAVPVVGLVLGALVGGILGRLVMYVLVRISPEAVGRVSDDGFEMGRFTVSGSFNLLLVGGFLGLMGGVIYALVRLLLLGPAWFRLTCVAAGAGVPVGNQIVHVDGVDFTLLQPAWLSAACFVTIPALYAVALHLVVERRLLRSWPVPPTGPLPLVAALWIARAGALTIGLLSLVDLLDKVAALG</sequence>
<name>A0A1H0GTN2_9ACTN</name>
<dbReference type="RefSeq" id="WP_091025949.1">
    <property type="nucleotide sequence ID" value="NZ_BKAE01000008.1"/>
</dbReference>
<keyword evidence="1" id="KW-0812">Transmembrane</keyword>
<dbReference type="EMBL" id="FNIC01000006">
    <property type="protein sequence ID" value="SDO10220.1"/>
    <property type="molecule type" value="Genomic_DNA"/>
</dbReference>
<dbReference type="STRING" id="1005944.SAMN05192576_3339"/>
<feature type="transmembrane region" description="Helical" evidence="1">
    <location>
        <begin position="12"/>
        <end position="36"/>
    </location>
</feature>
<feature type="transmembrane region" description="Helical" evidence="1">
    <location>
        <begin position="62"/>
        <end position="84"/>
    </location>
</feature>
<keyword evidence="1" id="KW-0472">Membrane</keyword>
<evidence type="ECO:0000256" key="1">
    <source>
        <dbReference type="SAM" id="Phobius"/>
    </source>
</evidence>
<keyword evidence="3" id="KW-1185">Reference proteome</keyword>
<feature type="transmembrane region" description="Helical" evidence="1">
    <location>
        <begin position="122"/>
        <end position="145"/>
    </location>
</feature>
<reference evidence="2 3" key="1">
    <citation type="submission" date="2016-10" db="EMBL/GenBank/DDBJ databases">
        <authorList>
            <person name="de Groot N.N."/>
        </authorList>
    </citation>
    <scope>NUCLEOTIDE SEQUENCE [LARGE SCALE GENOMIC DNA]</scope>
    <source>
        <strain evidence="2 3">CGMCC 1.11147</strain>
    </source>
</reference>
<evidence type="ECO:0000313" key="2">
    <source>
        <dbReference type="EMBL" id="SDO10220.1"/>
    </source>
</evidence>